<evidence type="ECO:0000313" key="2">
    <source>
        <dbReference type="EMBL" id="RKP13187.1"/>
    </source>
</evidence>
<sequence length="128" mass="13167">SNDDTDYSPELPVESEPSATGDVEGDTDNQSPDSAPSDYPSDDQQHGGDRPTPVKVTYSTTTLPVEEPQAESTPAAVDGASDSQELGYGQPDNTGVDGASDSQDPANETVESPPATPGGDNVSYGTTY</sequence>
<feature type="compositionally biased region" description="Low complexity" evidence="1">
    <location>
        <begin position="30"/>
        <end position="39"/>
    </location>
</feature>
<accession>A0A4P9Y2U1</accession>
<evidence type="ECO:0000256" key="1">
    <source>
        <dbReference type="SAM" id="MobiDB-lite"/>
    </source>
</evidence>
<name>A0A4P9Y2U1_9FUNG</name>
<keyword evidence="3" id="KW-1185">Reference proteome</keyword>
<evidence type="ECO:0000313" key="3">
    <source>
        <dbReference type="Proteomes" id="UP000267251"/>
    </source>
</evidence>
<feature type="non-terminal residue" evidence="2">
    <location>
        <position position="1"/>
    </location>
</feature>
<organism evidence="2 3">
    <name type="scientific">Piptocephalis cylindrospora</name>
    <dbReference type="NCBI Taxonomy" id="1907219"/>
    <lineage>
        <taxon>Eukaryota</taxon>
        <taxon>Fungi</taxon>
        <taxon>Fungi incertae sedis</taxon>
        <taxon>Zoopagomycota</taxon>
        <taxon>Zoopagomycotina</taxon>
        <taxon>Zoopagomycetes</taxon>
        <taxon>Zoopagales</taxon>
        <taxon>Piptocephalidaceae</taxon>
        <taxon>Piptocephalis</taxon>
    </lineage>
</organism>
<feature type="region of interest" description="Disordered" evidence="1">
    <location>
        <begin position="1"/>
        <end position="128"/>
    </location>
</feature>
<dbReference type="Proteomes" id="UP000267251">
    <property type="component" value="Unassembled WGS sequence"/>
</dbReference>
<dbReference type="AlphaFoldDB" id="A0A4P9Y2U1"/>
<feature type="compositionally biased region" description="Polar residues" evidence="1">
    <location>
        <begin position="100"/>
        <end position="110"/>
    </location>
</feature>
<reference evidence="3" key="1">
    <citation type="journal article" date="2018" name="Nat. Microbiol.">
        <title>Leveraging single-cell genomics to expand the fungal tree of life.</title>
        <authorList>
            <person name="Ahrendt S.R."/>
            <person name="Quandt C.A."/>
            <person name="Ciobanu D."/>
            <person name="Clum A."/>
            <person name="Salamov A."/>
            <person name="Andreopoulos B."/>
            <person name="Cheng J.F."/>
            <person name="Woyke T."/>
            <person name="Pelin A."/>
            <person name="Henrissat B."/>
            <person name="Reynolds N.K."/>
            <person name="Benny G.L."/>
            <person name="Smith M.E."/>
            <person name="James T.Y."/>
            <person name="Grigoriev I.V."/>
        </authorList>
    </citation>
    <scope>NUCLEOTIDE SEQUENCE [LARGE SCALE GENOMIC DNA]</scope>
</reference>
<proteinExistence type="predicted"/>
<protein>
    <submittedName>
        <fullName evidence="2">Uncharacterized protein</fullName>
    </submittedName>
</protein>
<dbReference type="EMBL" id="KZ988087">
    <property type="protein sequence ID" value="RKP13187.1"/>
    <property type="molecule type" value="Genomic_DNA"/>
</dbReference>
<gene>
    <name evidence="2" type="ORF">BJ684DRAFT_16394</name>
</gene>